<dbReference type="Pfam" id="PF00011">
    <property type="entry name" value="HSP20"/>
    <property type="match status" value="1"/>
</dbReference>
<sequence>MSNRKFKKVQELEPAKSHQKLSPFSEIEQLFENFFPGHWMTPRGLELTNWPNFQLPSSMQSPKVDVINRDNEVIVRAEMPGFNKDEIKLSLTENSVTISGERKTEEKEEEGEYHRCEISQSSFSRTVGLPSYVDSQASKAKFKDGMLELTLPKTEKTKRIDLKID</sequence>
<dbReference type="CDD" id="cd06464">
    <property type="entry name" value="ACD_sHsps-like"/>
    <property type="match status" value="1"/>
</dbReference>
<name>A0ABY5GTH2_9GAMM</name>
<dbReference type="InterPro" id="IPR031107">
    <property type="entry name" value="Small_HSP"/>
</dbReference>
<dbReference type="Gene3D" id="2.60.40.790">
    <property type="match status" value="1"/>
</dbReference>
<dbReference type="EMBL" id="CP073344">
    <property type="protein sequence ID" value="UTW02962.1"/>
    <property type="molecule type" value="Genomic_DNA"/>
</dbReference>
<feature type="domain" description="SHSP" evidence="4">
    <location>
        <begin position="55"/>
        <end position="165"/>
    </location>
</feature>
<protein>
    <submittedName>
        <fullName evidence="6">Hsp20/alpha crystallin family protein</fullName>
    </submittedName>
</protein>
<evidence type="ECO:0000256" key="2">
    <source>
        <dbReference type="RuleBase" id="RU003616"/>
    </source>
</evidence>
<evidence type="ECO:0000256" key="1">
    <source>
        <dbReference type="PROSITE-ProRule" id="PRU00285"/>
    </source>
</evidence>
<dbReference type="PROSITE" id="PS01031">
    <property type="entry name" value="SHSP"/>
    <property type="match status" value="1"/>
</dbReference>
<reference evidence="6" key="1">
    <citation type="submission" date="2021-04" db="EMBL/GenBank/DDBJ databases">
        <title>Oceanospirillales bacteria with DddD are important DMSP degraders in coastal seawater.</title>
        <authorList>
            <person name="Liu J."/>
        </authorList>
    </citation>
    <scope>NUCLEOTIDE SEQUENCE</scope>
    <source>
        <strain evidence="6">GY6</strain>
    </source>
</reference>
<evidence type="ECO:0000313" key="7">
    <source>
        <dbReference type="Proteomes" id="UP001059950"/>
    </source>
</evidence>
<evidence type="ECO:0000313" key="6">
    <source>
        <dbReference type="EMBL" id="UTW02962.1"/>
    </source>
</evidence>
<dbReference type="PROSITE" id="PS51203">
    <property type="entry name" value="CS"/>
    <property type="match status" value="1"/>
</dbReference>
<feature type="domain" description="CS" evidence="5">
    <location>
        <begin position="59"/>
        <end position="163"/>
    </location>
</feature>
<proteinExistence type="inferred from homology"/>
<dbReference type="InterPro" id="IPR007052">
    <property type="entry name" value="CS_dom"/>
</dbReference>
<evidence type="ECO:0000259" key="5">
    <source>
        <dbReference type="PROSITE" id="PS51203"/>
    </source>
</evidence>
<feature type="region of interest" description="Disordered" evidence="3">
    <location>
        <begin position="1"/>
        <end position="21"/>
    </location>
</feature>
<dbReference type="SUPFAM" id="SSF49764">
    <property type="entry name" value="HSP20-like chaperones"/>
    <property type="match status" value="1"/>
</dbReference>
<evidence type="ECO:0000256" key="3">
    <source>
        <dbReference type="SAM" id="MobiDB-lite"/>
    </source>
</evidence>
<dbReference type="InterPro" id="IPR002068">
    <property type="entry name" value="A-crystallin/Hsp20_dom"/>
</dbReference>
<evidence type="ECO:0000259" key="4">
    <source>
        <dbReference type="PROSITE" id="PS01031"/>
    </source>
</evidence>
<dbReference type="InterPro" id="IPR008978">
    <property type="entry name" value="HSP20-like_chaperone"/>
</dbReference>
<accession>A0ABY5GTH2</accession>
<comment type="similarity">
    <text evidence="1 2">Belongs to the small heat shock protein (HSP20) family.</text>
</comment>
<dbReference type="PANTHER" id="PTHR11527">
    <property type="entry name" value="HEAT-SHOCK PROTEIN 20 FAMILY MEMBER"/>
    <property type="match status" value="1"/>
</dbReference>
<gene>
    <name evidence="6" type="ORF">KDX31_16775</name>
</gene>
<organism evidence="6 7">
    <name type="scientific">Amphritea atlantica</name>
    <dbReference type="NCBI Taxonomy" id="355243"/>
    <lineage>
        <taxon>Bacteria</taxon>
        <taxon>Pseudomonadati</taxon>
        <taxon>Pseudomonadota</taxon>
        <taxon>Gammaproteobacteria</taxon>
        <taxon>Oceanospirillales</taxon>
        <taxon>Oceanospirillaceae</taxon>
        <taxon>Amphritea</taxon>
    </lineage>
</organism>
<dbReference type="Proteomes" id="UP001059950">
    <property type="component" value="Chromosome"/>
</dbReference>
<keyword evidence="7" id="KW-1185">Reference proteome</keyword>